<feature type="transmembrane region" description="Helical" evidence="6">
    <location>
        <begin position="82"/>
        <end position="105"/>
    </location>
</feature>
<proteinExistence type="predicted"/>
<evidence type="ECO:0000256" key="1">
    <source>
        <dbReference type="ARBA" id="ARBA00004141"/>
    </source>
</evidence>
<keyword evidence="3 6" id="KW-0812">Transmembrane</keyword>
<dbReference type="GO" id="GO:0022857">
    <property type="term" value="F:transmembrane transporter activity"/>
    <property type="evidence" value="ECO:0007669"/>
    <property type="project" value="InterPro"/>
</dbReference>
<dbReference type="PANTHER" id="PTHR23505:SF79">
    <property type="entry name" value="PROTEIN SPINSTER"/>
    <property type="match status" value="1"/>
</dbReference>
<sequence length="425" mass="43892">MAGGNVTKDSSRTYILIILCLVYFCYTLDRNAIVVSQELWRKEFDLTDTQVGMITGTAYGISYGLAGIPLGWAADRFNQRSLLATLLTVWSALTVLCGLGTAYVHLLLTRIGVAAAESGGGPTSMSIIADVFPPERRASAASTFYASTGLGALLSFSVGAYVAAQWGWRALFILSGLPGLLLAAIMLTTMKLPHHAVTGQGRAVTLAQIPAAAWSILRHPILRYIYVGAGLYTLAATGFSIWIISFLVRKHGLSLEIAGTIVAVGIGLFSIAGLLLGGVLADQARSRFGLAGILLVVAVAALVNLVFGLSAILSANLVVVILGVCGFGASGALFSGPTNAAISELAKPQQRGISFALFAVLANLVGSGIGPIAIGAIADMTAARSPGGQSLGSAMAIILMLQLLTASVYWLGARKIGRPLAAAAA</sequence>
<organism evidence="8 9">
    <name type="scientific">Sphingobium fontiphilum</name>
    <dbReference type="NCBI Taxonomy" id="944425"/>
    <lineage>
        <taxon>Bacteria</taxon>
        <taxon>Pseudomonadati</taxon>
        <taxon>Pseudomonadota</taxon>
        <taxon>Alphaproteobacteria</taxon>
        <taxon>Sphingomonadales</taxon>
        <taxon>Sphingomonadaceae</taxon>
        <taxon>Sphingobium</taxon>
    </lineage>
</organism>
<dbReference type="SUPFAM" id="SSF103473">
    <property type="entry name" value="MFS general substrate transporter"/>
    <property type="match status" value="1"/>
</dbReference>
<keyword evidence="2" id="KW-0813">Transport</keyword>
<gene>
    <name evidence="8" type="ORF">GGR44_001934</name>
</gene>
<feature type="transmembrane region" description="Helical" evidence="6">
    <location>
        <begin position="257"/>
        <end position="281"/>
    </location>
</feature>
<accession>A0A7W6DJ42</accession>
<feature type="transmembrane region" description="Helical" evidence="6">
    <location>
        <begin position="390"/>
        <end position="411"/>
    </location>
</feature>
<feature type="transmembrane region" description="Helical" evidence="6">
    <location>
        <begin position="170"/>
        <end position="190"/>
    </location>
</feature>
<dbReference type="GO" id="GO:0016020">
    <property type="term" value="C:membrane"/>
    <property type="evidence" value="ECO:0007669"/>
    <property type="project" value="UniProtKB-SubCell"/>
</dbReference>
<feature type="transmembrane region" description="Helical" evidence="6">
    <location>
        <begin position="12"/>
        <end position="29"/>
    </location>
</feature>
<dbReference type="PROSITE" id="PS50850">
    <property type="entry name" value="MFS"/>
    <property type="match status" value="1"/>
</dbReference>
<feature type="transmembrane region" description="Helical" evidence="6">
    <location>
        <begin position="144"/>
        <end position="164"/>
    </location>
</feature>
<keyword evidence="9" id="KW-1185">Reference proteome</keyword>
<evidence type="ECO:0000256" key="3">
    <source>
        <dbReference type="ARBA" id="ARBA00022692"/>
    </source>
</evidence>
<feature type="transmembrane region" description="Helical" evidence="6">
    <location>
        <begin position="355"/>
        <end position="378"/>
    </location>
</feature>
<feature type="transmembrane region" description="Helical" evidence="6">
    <location>
        <begin position="313"/>
        <end position="334"/>
    </location>
</feature>
<evidence type="ECO:0000259" key="7">
    <source>
        <dbReference type="PROSITE" id="PS50850"/>
    </source>
</evidence>
<protein>
    <submittedName>
        <fullName evidence="8">Putative MFS family arabinose efflux permease</fullName>
    </submittedName>
</protein>
<evidence type="ECO:0000256" key="6">
    <source>
        <dbReference type="SAM" id="Phobius"/>
    </source>
</evidence>
<feature type="transmembrane region" description="Helical" evidence="6">
    <location>
        <begin position="49"/>
        <end position="70"/>
    </location>
</feature>
<dbReference type="EMBL" id="JACIEB010000004">
    <property type="protein sequence ID" value="MBB3982271.1"/>
    <property type="molecule type" value="Genomic_DNA"/>
</dbReference>
<dbReference type="InterPro" id="IPR011701">
    <property type="entry name" value="MFS"/>
</dbReference>
<evidence type="ECO:0000256" key="2">
    <source>
        <dbReference type="ARBA" id="ARBA00022448"/>
    </source>
</evidence>
<dbReference type="InterPro" id="IPR036259">
    <property type="entry name" value="MFS_trans_sf"/>
</dbReference>
<feature type="domain" description="Major facilitator superfamily (MFS) profile" evidence="7">
    <location>
        <begin position="15"/>
        <end position="417"/>
    </location>
</feature>
<dbReference type="Pfam" id="PF07690">
    <property type="entry name" value="MFS_1"/>
    <property type="match status" value="1"/>
</dbReference>
<name>A0A7W6DJ42_9SPHN</name>
<comment type="subcellular location">
    <subcellularLocation>
        <location evidence="1">Membrane</location>
        <topology evidence="1">Multi-pass membrane protein</topology>
    </subcellularLocation>
</comment>
<dbReference type="PANTHER" id="PTHR23505">
    <property type="entry name" value="SPINSTER"/>
    <property type="match status" value="1"/>
</dbReference>
<dbReference type="RefSeq" id="WP_183955357.1">
    <property type="nucleotide sequence ID" value="NZ_JACIEB010000004.1"/>
</dbReference>
<dbReference type="InterPro" id="IPR044770">
    <property type="entry name" value="MFS_spinster-like"/>
</dbReference>
<comment type="caution">
    <text evidence="8">The sequence shown here is derived from an EMBL/GenBank/DDBJ whole genome shotgun (WGS) entry which is preliminary data.</text>
</comment>
<evidence type="ECO:0000313" key="8">
    <source>
        <dbReference type="EMBL" id="MBB3982271.1"/>
    </source>
</evidence>
<feature type="transmembrane region" description="Helical" evidence="6">
    <location>
        <begin position="288"/>
        <end position="307"/>
    </location>
</feature>
<evidence type="ECO:0000256" key="4">
    <source>
        <dbReference type="ARBA" id="ARBA00022989"/>
    </source>
</evidence>
<feature type="transmembrane region" description="Helical" evidence="6">
    <location>
        <begin position="224"/>
        <end position="245"/>
    </location>
</feature>
<dbReference type="Proteomes" id="UP000552757">
    <property type="component" value="Unassembled WGS sequence"/>
</dbReference>
<evidence type="ECO:0000256" key="5">
    <source>
        <dbReference type="ARBA" id="ARBA00023136"/>
    </source>
</evidence>
<dbReference type="AlphaFoldDB" id="A0A7W6DJ42"/>
<dbReference type="Gene3D" id="1.20.1250.20">
    <property type="entry name" value="MFS general substrate transporter like domains"/>
    <property type="match status" value="1"/>
</dbReference>
<reference evidence="8 9" key="1">
    <citation type="submission" date="2020-08" db="EMBL/GenBank/DDBJ databases">
        <title>Genomic Encyclopedia of Type Strains, Phase IV (KMG-IV): sequencing the most valuable type-strain genomes for metagenomic binning, comparative biology and taxonomic classification.</title>
        <authorList>
            <person name="Goeker M."/>
        </authorList>
    </citation>
    <scope>NUCLEOTIDE SEQUENCE [LARGE SCALE GENOMIC DNA]</scope>
    <source>
        <strain evidence="8 9">DSM 29348</strain>
    </source>
</reference>
<evidence type="ECO:0000313" key="9">
    <source>
        <dbReference type="Proteomes" id="UP000552757"/>
    </source>
</evidence>
<dbReference type="InterPro" id="IPR020846">
    <property type="entry name" value="MFS_dom"/>
</dbReference>
<keyword evidence="4 6" id="KW-1133">Transmembrane helix</keyword>
<keyword evidence="5 6" id="KW-0472">Membrane</keyword>